<keyword evidence="3" id="KW-1185">Reference proteome</keyword>
<dbReference type="AlphaFoldDB" id="E2ADF5"/>
<proteinExistence type="predicted"/>
<evidence type="ECO:0000313" key="2">
    <source>
        <dbReference type="EMBL" id="EFN68517.1"/>
    </source>
</evidence>
<name>E2ADF5_CAMFO</name>
<dbReference type="EMBL" id="GL438750">
    <property type="protein sequence ID" value="EFN68517.1"/>
    <property type="molecule type" value="Genomic_DNA"/>
</dbReference>
<feature type="non-terminal residue" evidence="2">
    <location>
        <position position="1"/>
    </location>
</feature>
<accession>E2ADF5</accession>
<dbReference type="Pfam" id="PF05699">
    <property type="entry name" value="Dimer_Tnp_hAT"/>
    <property type="match status" value="1"/>
</dbReference>
<dbReference type="InterPro" id="IPR008906">
    <property type="entry name" value="HATC_C_dom"/>
</dbReference>
<feature type="domain" description="HAT C-terminal dimerisation" evidence="1">
    <location>
        <begin position="3"/>
        <end position="52"/>
    </location>
</feature>
<evidence type="ECO:0000259" key="1">
    <source>
        <dbReference type="Pfam" id="PF05699"/>
    </source>
</evidence>
<dbReference type="InParanoid" id="E2ADF5"/>
<dbReference type="GO" id="GO:0046983">
    <property type="term" value="F:protein dimerization activity"/>
    <property type="evidence" value="ECO:0007669"/>
    <property type="project" value="InterPro"/>
</dbReference>
<organism evidence="3">
    <name type="scientific">Camponotus floridanus</name>
    <name type="common">Florida carpenter ant</name>
    <dbReference type="NCBI Taxonomy" id="104421"/>
    <lineage>
        <taxon>Eukaryota</taxon>
        <taxon>Metazoa</taxon>
        <taxon>Ecdysozoa</taxon>
        <taxon>Arthropoda</taxon>
        <taxon>Hexapoda</taxon>
        <taxon>Insecta</taxon>
        <taxon>Pterygota</taxon>
        <taxon>Neoptera</taxon>
        <taxon>Endopterygota</taxon>
        <taxon>Hymenoptera</taxon>
        <taxon>Apocrita</taxon>
        <taxon>Aculeata</taxon>
        <taxon>Formicoidea</taxon>
        <taxon>Formicidae</taxon>
        <taxon>Formicinae</taxon>
        <taxon>Camponotus</taxon>
    </lineage>
</organism>
<dbReference type="SUPFAM" id="SSF53098">
    <property type="entry name" value="Ribonuclease H-like"/>
    <property type="match status" value="1"/>
</dbReference>
<sequence>HIYPPLSKMARDNLSSIASSVLIKRLFSIETLIISKNRTRLQNKSLKALMCI</sequence>
<reference evidence="2 3" key="1">
    <citation type="journal article" date="2010" name="Science">
        <title>Genomic comparison of the ants Camponotus floridanus and Harpegnathos saltator.</title>
        <authorList>
            <person name="Bonasio R."/>
            <person name="Zhang G."/>
            <person name="Ye C."/>
            <person name="Mutti N.S."/>
            <person name="Fang X."/>
            <person name="Qin N."/>
            <person name="Donahue G."/>
            <person name="Yang P."/>
            <person name="Li Q."/>
            <person name="Li C."/>
            <person name="Zhang P."/>
            <person name="Huang Z."/>
            <person name="Berger S.L."/>
            <person name="Reinberg D."/>
            <person name="Wang J."/>
            <person name="Liebig J."/>
        </authorList>
    </citation>
    <scope>NUCLEOTIDE SEQUENCE [LARGE SCALE GENOMIC DNA]</scope>
    <source>
        <strain evidence="3">C129</strain>
    </source>
</reference>
<dbReference type="InterPro" id="IPR012337">
    <property type="entry name" value="RNaseH-like_sf"/>
</dbReference>
<gene>
    <name evidence="2" type="ORF">EAG_09946</name>
</gene>
<protein>
    <recommendedName>
        <fullName evidence="1">HAT C-terminal dimerisation domain-containing protein</fullName>
    </recommendedName>
</protein>
<evidence type="ECO:0000313" key="3">
    <source>
        <dbReference type="Proteomes" id="UP000000311"/>
    </source>
</evidence>
<feature type="non-terminal residue" evidence="2">
    <location>
        <position position="52"/>
    </location>
</feature>
<dbReference type="Proteomes" id="UP000000311">
    <property type="component" value="Unassembled WGS sequence"/>
</dbReference>